<dbReference type="RefSeq" id="XP_025473698.1">
    <property type="nucleotide sequence ID" value="XM_025619992.1"/>
</dbReference>
<dbReference type="AlphaFoldDB" id="A0A318Y5W9"/>
<proteinExistence type="predicted"/>
<dbReference type="GeneID" id="37122448"/>
<dbReference type="OrthoDB" id="4505704at2759"/>
<name>A0A318Y5W9_ASPNB</name>
<evidence type="ECO:0000313" key="2">
    <source>
        <dbReference type="Proteomes" id="UP000247647"/>
    </source>
</evidence>
<evidence type="ECO:0000313" key="1">
    <source>
        <dbReference type="EMBL" id="PYH28220.1"/>
    </source>
</evidence>
<accession>A0A318Y5W9</accession>
<dbReference type="InterPro" id="IPR012337">
    <property type="entry name" value="RNaseH-like_sf"/>
</dbReference>
<dbReference type="Proteomes" id="UP000247647">
    <property type="component" value="Unassembled WGS sequence"/>
</dbReference>
<dbReference type="SUPFAM" id="SSF53098">
    <property type="entry name" value="Ribonuclease H-like"/>
    <property type="match status" value="1"/>
</dbReference>
<dbReference type="EMBL" id="KZ821529">
    <property type="protein sequence ID" value="PYH28220.1"/>
    <property type="molecule type" value="Genomic_DNA"/>
</dbReference>
<reference evidence="1" key="1">
    <citation type="submission" date="2016-12" db="EMBL/GenBank/DDBJ databases">
        <title>The genomes of Aspergillus section Nigri reveals drivers in fungal speciation.</title>
        <authorList>
            <consortium name="DOE Joint Genome Institute"/>
            <person name="Vesth T.C."/>
            <person name="Nybo J."/>
            <person name="Theobald S."/>
            <person name="Brandl J."/>
            <person name="Frisvad J.C."/>
            <person name="Nielsen K.F."/>
            <person name="Lyhne E.K."/>
            <person name="Kogle M.E."/>
            <person name="Kuo A."/>
            <person name="Riley R."/>
            <person name="Clum A."/>
            <person name="Nolan M."/>
            <person name="Lipzen A."/>
            <person name="Salamov A."/>
            <person name="Henrissat B."/>
            <person name="Wiebenga A."/>
            <person name="De Vries R.P."/>
            <person name="Grigoriev I.V."/>
            <person name="Mortensen U.H."/>
            <person name="Andersen M.R."/>
            <person name="Baker S.E."/>
        </authorList>
    </citation>
    <scope>NUCLEOTIDE SEQUENCE [LARGE SCALE GENOMIC DNA]</scope>
    <source>
        <strain evidence="1">CBS 115656</strain>
    </source>
</reference>
<keyword evidence="2" id="KW-1185">Reference proteome</keyword>
<gene>
    <name evidence="1" type="ORF">BO87DRAFT_322743</name>
</gene>
<organism evidence="1 2">
    <name type="scientific">Aspergillus neoniger (strain CBS 115656)</name>
    <dbReference type="NCBI Taxonomy" id="1448310"/>
    <lineage>
        <taxon>Eukaryota</taxon>
        <taxon>Fungi</taxon>
        <taxon>Dikarya</taxon>
        <taxon>Ascomycota</taxon>
        <taxon>Pezizomycotina</taxon>
        <taxon>Eurotiomycetes</taxon>
        <taxon>Eurotiomycetidae</taxon>
        <taxon>Eurotiales</taxon>
        <taxon>Aspergillaceae</taxon>
        <taxon>Aspergillus</taxon>
        <taxon>Aspergillus subgen. Circumdati</taxon>
    </lineage>
</organism>
<feature type="non-terminal residue" evidence="1">
    <location>
        <position position="1"/>
    </location>
</feature>
<evidence type="ECO:0008006" key="3">
    <source>
        <dbReference type="Google" id="ProtNLM"/>
    </source>
</evidence>
<sequence>IMDIIGYWIFPEFEKQDELLEFTEINGLYSGENLVEVILKLLNKLDIMFKLLIITGNNIGNNRIFCDSLHDQLLKKYDNNNDCFYIRSLIQFRGRQSFILCFIHILNLIYKDMLAYLKAGSAWEVKVILDNMAIYVSPVFNSLYSMKEVIMKIRFLILEITRSL</sequence>
<protein>
    <recommendedName>
        <fullName evidence="3">DUF659 domain-containing protein</fullName>
    </recommendedName>
</protein>